<keyword evidence="3" id="KW-1185">Reference proteome</keyword>
<dbReference type="RefSeq" id="WP_228848362.1">
    <property type="nucleotide sequence ID" value="NZ_JADCKQ010000004.1"/>
</dbReference>
<accession>A0A8J7IVR4</accession>
<evidence type="ECO:0000313" key="2">
    <source>
        <dbReference type="EMBL" id="MBI1493533.1"/>
    </source>
</evidence>
<sequence length="102" mass="11000">MRILLFTCLAGLTLIACAPPAHIRAVEEASVSRGDWPEILPLQDLLNAGNDTASTQISAQEQGARLTSRVNGLKSRARRLQGPVIDEARRARLLAALSRENG</sequence>
<evidence type="ECO:0000313" key="3">
    <source>
        <dbReference type="Proteomes" id="UP000640583"/>
    </source>
</evidence>
<reference evidence="2" key="1">
    <citation type="submission" date="2020-10" db="EMBL/GenBank/DDBJ databases">
        <title>Paenihalocynthiibacter styelae gen. nov., sp. nov., isolated from stalked sea squirt Styela clava.</title>
        <authorList>
            <person name="Kim Y.-O."/>
            <person name="Yoon J.-H."/>
        </authorList>
    </citation>
    <scope>NUCLEOTIDE SEQUENCE</scope>
    <source>
        <strain evidence="2">MYP1-1</strain>
    </source>
</reference>
<name>A0A8J7IVR4_9RHOB</name>
<protein>
    <submittedName>
        <fullName evidence="2">Uncharacterized protein</fullName>
    </submittedName>
</protein>
<proteinExistence type="predicted"/>
<dbReference type="EMBL" id="JADCKQ010000004">
    <property type="protein sequence ID" value="MBI1493533.1"/>
    <property type="molecule type" value="Genomic_DNA"/>
</dbReference>
<gene>
    <name evidence="2" type="ORF">H1D41_07805</name>
</gene>
<organism evidence="2 3">
    <name type="scientific">Halocynthiibacter styelae</name>
    <dbReference type="NCBI Taxonomy" id="2761955"/>
    <lineage>
        <taxon>Bacteria</taxon>
        <taxon>Pseudomonadati</taxon>
        <taxon>Pseudomonadota</taxon>
        <taxon>Alphaproteobacteria</taxon>
        <taxon>Rhodobacterales</taxon>
        <taxon>Paracoccaceae</taxon>
        <taxon>Halocynthiibacter</taxon>
    </lineage>
</organism>
<feature type="chain" id="PRO_5035329658" evidence="1">
    <location>
        <begin position="24"/>
        <end position="102"/>
    </location>
</feature>
<dbReference type="PROSITE" id="PS51257">
    <property type="entry name" value="PROKAR_LIPOPROTEIN"/>
    <property type="match status" value="1"/>
</dbReference>
<evidence type="ECO:0000256" key="1">
    <source>
        <dbReference type="SAM" id="SignalP"/>
    </source>
</evidence>
<dbReference type="AlphaFoldDB" id="A0A8J7IVR4"/>
<keyword evidence="1" id="KW-0732">Signal</keyword>
<dbReference type="Proteomes" id="UP000640583">
    <property type="component" value="Unassembled WGS sequence"/>
</dbReference>
<feature type="signal peptide" evidence="1">
    <location>
        <begin position="1"/>
        <end position="23"/>
    </location>
</feature>
<comment type="caution">
    <text evidence="2">The sequence shown here is derived from an EMBL/GenBank/DDBJ whole genome shotgun (WGS) entry which is preliminary data.</text>
</comment>